<evidence type="ECO:0000313" key="4">
    <source>
        <dbReference type="EMBL" id="KAK4759784.1"/>
    </source>
</evidence>
<dbReference type="PROSITE" id="PS51273">
    <property type="entry name" value="GATASE_TYPE_1"/>
    <property type="match status" value="1"/>
</dbReference>
<feature type="domain" description="Glutamine amidotransferase" evidence="3">
    <location>
        <begin position="4"/>
        <end position="151"/>
    </location>
</feature>
<dbReference type="GO" id="GO:0005829">
    <property type="term" value="C:cytosol"/>
    <property type="evidence" value="ECO:0007669"/>
    <property type="project" value="TreeGrafter"/>
</dbReference>
<dbReference type="InterPro" id="IPR029062">
    <property type="entry name" value="Class_I_gatase-like"/>
</dbReference>
<proteinExistence type="inferred from homology"/>
<comment type="pathway">
    <text evidence="1">Secondary metabolite biosynthesis.</text>
</comment>
<dbReference type="SUPFAM" id="SSF52317">
    <property type="entry name" value="Class I glutamine amidotransferase-like"/>
    <property type="match status" value="1"/>
</dbReference>
<dbReference type="Gene3D" id="3.40.50.880">
    <property type="match status" value="1"/>
</dbReference>
<dbReference type="CDD" id="cd01741">
    <property type="entry name" value="GATase1_1"/>
    <property type="match status" value="1"/>
</dbReference>
<dbReference type="AlphaFoldDB" id="A0AAN7Q678"/>
<evidence type="ECO:0000313" key="5">
    <source>
        <dbReference type="Proteomes" id="UP001345219"/>
    </source>
</evidence>
<sequence>MAKLDKYHGFVVSGSPYDAYGDDYWILKLCSLLRILYAKEKKVLGVCFGHQVLCRALGGKVRKSSTGWDIGVRGVSIVKDCFLDDVMEVDGFEGQASVEIPKSLAIIECHQDEVSEVPAGAEIISVSEKTGVEMFTFDGHVMGIQGHPEYTKDILCNLIDRLLNNGCIEKTTNSRAPKIASQMTCRRKPSFVISKFPTKYPARTDTASGTCARLSISGFIPPTVQLNSFNF</sequence>
<protein>
    <recommendedName>
        <fullName evidence="3">Glutamine amidotransferase domain-containing protein</fullName>
    </recommendedName>
</protein>
<organism evidence="4 5">
    <name type="scientific">Trapa incisa</name>
    <dbReference type="NCBI Taxonomy" id="236973"/>
    <lineage>
        <taxon>Eukaryota</taxon>
        <taxon>Viridiplantae</taxon>
        <taxon>Streptophyta</taxon>
        <taxon>Embryophyta</taxon>
        <taxon>Tracheophyta</taxon>
        <taxon>Spermatophyta</taxon>
        <taxon>Magnoliopsida</taxon>
        <taxon>eudicotyledons</taxon>
        <taxon>Gunneridae</taxon>
        <taxon>Pentapetalae</taxon>
        <taxon>rosids</taxon>
        <taxon>malvids</taxon>
        <taxon>Myrtales</taxon>
        <taxon>Lythraceae</taxon>
        <taxon>Trapa</taxon>
    </lineage>
</organism>
<dbReference type="PANTHER" id="PTHR42695:SF9">
    <property type="entry name" value="GAMMA-GLUTAMYL PEPTIDASE 2-RELATED"/>
    <property type="match status" value="1"/>
</dbReference>
<accession>A0AAN7Q678</accession>
<dbReference type="Proteomes" id="UP001345219">
    <property type="component" value="Chromosome 17"/>
</dbReference>
<dbReference type="Pfam" id="PF00117">
    <property type="entry name" value="GATase"/>
    <property type="match status" value="1"/>
</dbReference>
<dbReference type="InterPro" id="IPR017926">
    <property type="entry name" value="GATASE"/>
</dbReference>
<dbReference type="PANTHER" id="PTHR42695">
    <property type="entry name" value="GLUTAMINE AMIDOTRANSFERASE YLR126C-RELATED"/>
    <property type="match status" value="1"/>
</dbReference>
<evidence type="ECO:0000256" key="1">
    <source>
        <dbReference type="ARBA" id="ARBA00005179"/>
    </source>
</evidence>
<name>A0AAN7Q678_9MYRT</name>
<reference evidence="4 5" key="1">
    <citation type="journal article" date="2023" name="Hortic Res">
        <title>Pangenome of water caltrop reveals structural variations and asymmetric subgenome divergence after allopolyploidization.</title>
        <authorList>
            <person name="Zhang X."/>
            <person name="Chen Y."/>
            <person name="Wang L."/>
            <person name="Yuan Y."/>
            <person name="Fang M."/>
            <person name="Shi L."/>
            <person name="Lu R."/>
            <person name="Comes H.P."/>
            <person name="Ma Y."/>
            <person name="Chen Y."/>
            <person name="Huang G."/>
            <person name="Zhou Y."/>
            <person name="Zheng Z."/>
            <person name="Qiu Y."/>
        </authorList>
    </citation>
    <scope>NUCLEOTIDE SEQUENCE [LARGE SCALE GENOMIC DNA]</scope>
    <source>
        <tissue evidence="4">Roots</tissue>
    </source>
</reference>
<dbReference type="EMBL" id="JAXIOK010000011">
    <property type="protein sequence ID" value="KAK4759784.1"/>
    <property type="molecule type" value="Genomic_DNA"/>
</dbReference>
<gene>
    <name evidence="4" type="ORF">SAY87_022915</name>
</gene>
<keyword evidence="5" id="KW-1185">Reference proteome</keyword>
<dbReference type="InterPro" id="IPR044992">
    <property type="entry name" value="ChyE-like"/>
</dbReference>
<evidence type="ECO:0000256" key="2">
    <source>
        <dbReference type="ARBA" id="ARBA00011083"/>
    </source>
</evidence>
<evidence type="ECO:0000259" key="3">
    <source>
        <dbReference type="Pfam" id="PF00117"/>
    </source>
</evidence>
<comment type="similarity">
    <text evidence="2">Belongs to the peptidase C26 family.</text>
</comment>
<comment type="caution">
    <text evidence="4">The sequence shown here is derived from an EMBL/GenBank/DDBJ whole genome shotgun (WGS) entry which is preliminary data.</text>
</comment>